<evidence type="ECO:0000313" key="3">
    <source>
        <dbReference type="Proteomes" id="UP001172728"/>
    </source>
</evidence>
<evidence type="ECO:0008006" key="4">
    <source>
        <dbReference type="Google" id="ProtNLM"/>
    </source>
</evidence>
<gene>
    <name evidence="2" type="ORF">QQX09_08140</name>
</gene>
<name>A0ABT8G9K9_9MICO</name>
<dbReference type="EMBL" id="JAUHPW010000005">
    <property type="protein sequence ID" value="MDN4475825.1"/>
    <property type="molecule type" value="Genomic_DNA"/>
</dbReference>
<reference evidence="2" key="1">
    <citation type="submission" date="2023-06" db="EMBL/GenBank/DDBJ databases">
        <title>Sysu t00192.</title>
        <authorList>
            <person name="Gao L."/>
            <person name="Fang B.-Z."/>
            <person name="Li W.-J."/>
        </authorList>
    </citation>
    <scope>NUCLEOTIDE SEQUENCE</scope>
    <source>
        <strain evidence="2">SYSU T00192</strain>
    </source>
</reference>
<comment type="caution">
    <text evidence="2">The sequence shown here is derived from an EMBL/GenBank/DDBJ whole genome shotgun (WGS) entry which is preliminary data.</text>
</comment>
<organism evidence="2 3">
    <name type="scientific">Demequina litoralis</name>
    <dbReference type="NCBI Taxonomy" id="3051660"/>
    <lineage>
        <taxon>Bacteria</taxon>
        <taxon>Bacillati</taxon>
        <taxon>Actinomycetota</taxon>
        <taxon>Actinomycetes</taxon>
        <taxon>Micrococcales</taxon>
        <taxon>Demequinaceae</taxon>
        <taxon>Demequina</taxon>
    </lineage>
</organism>
<proteinExistence type="predicted"/>
<feature type="region of interest" description="Disordered" evidence="1">
    <location>
        <begin position="1"/>
        <end position="25"/>
    </location>
</feature>
<evidence type="ECO:0000313" key="2">
    <source>
        <dbReference type="EMBL" id="MDN4475825.1"/>
    </source>
</evidence>
<protein>
    <recommendedName>
        <fullName evidence="4">Helix-turn-helix domain-containing protein</fullName>
    </recommendedName>
</protein>
<dbReference type="RefSeq" id="WP_301133279.1">
    <property type="nucleotide sequence ID" value="NZ_JAUHPW010000005.1"/>
</dbReference>
<accession>A0ABT8G9K9</accession>
<sequence length="85" mass="8680">MRPPSDPTTTDRSASEGAAPATMTARHAAHVRAIVDASAGVDEAHGRLVAAVAEAREAGESWTAIGAALGTSRQNAQQRFGRGEA</sequence>
<evidence type="ECO:0000256" key="1">
    <source>
        <dbReference type="SAM" id="MobiDB-lite"/>
    </source>
</evidence>
<keyword evidence="3" id="KW-1185">Reference proteome</keyword>
<dbReference type="Proteomes" id="UP001172728">
    <property type="component" value="Unassembled WGS sequence"/>
</dbReference>